<dbReference type="GO" id="GO:0015074">
    <property type="term" value="P:DNA integration"/>
    <property type="evidence" value="ECO:0007669"/>
    <property type="project" value="InterPro"/>
</dbReference>
<accession>A0A075AP40</accession>
<dbReference type="InterPro" id="IPR012337">
    <property type="entry name" value="RNaseH-like_sf"/>
</dbReference>
<protein>
    <submittedName>
        <fullName evidence="3">Ribonuclease H-like domain-containing protein</fullName>
    </submittedName>
</protein>
<dbReference type="STRING" id="988480.A0A075AP40"/>
<dbReference type="InterPro" id="IPR050951">
    <property type="entry name" value="Retrovirus_Pol_polyprotein"/>
</dbReference>
<dbReference type="EMBL" id="KE561209">
    <property type="protein sequence ID" value="EPZ31714.1"/>
    <property type="molecule type" value="Genomic_DNA"/>
</dbReference>
<dbReference type="Proteomes" id="UP000030755">
    <property type="component" value="Unassembled WGS sequence"/>
</dbReference>
<dbReference type="SUPFAM" id="SSF53098">
    <property type="entry name" value="Ribonuclease H-like"/>
    <property type="match status" value="1"/>
</dbReference>
<dbReference type="InterPro" id="IPR001584">
    <property type="entry name" value="Integrase_cat-core"/>
</dbReference>
<dbReference type="OMA" id="FICRFIC"/>
<keyword evidence="4" id="KW-1185">Reference proteome</keyword>
<feature type="region of interest" description="Disordered" evidence="1">
    <location>
        <begin position="205"/>
        <end position="242"/>
    </location>
</feature>
<dbReference type="PANTHER" id="PTHR37984:SF15">
    <property type="entry name" value="INTEGRASE CATALYTIC DOMAIN-CONTAINING PROTEIN"/>
    <property type="match status" value="1"/>
</dbReference>
<proteinExistence type="predicted"/>
<evidence type="ECO:0000313" key="3">
    <source>
        <dbReference type="EMBL" id="EPZ31714.1"/>
    </source>
</evidence>
<dbReference type="InterPro" id="IPR036397">
    <property type="entry name" value="RNaseH_sf"/>
</dbReference>
<feature type="compositionally biased region" description="Basic and acidic residues" evidence="1">
    <location>
        <begin position="227"/>
        <end position="242"/>
    </location>
</feature>
<evidence type="ECO:0000313" key="4">
    <source>
        <dbReference type="Proteomes" id="UP000030755"/>
    </source>
</evidence>
<dbReference type="AlphaFoldDB" id="A0A075AP40"/>
<dbReference type="GO" id="GO:0005634">
    <property type="term" value="C:nucleus"/>
    <property type="evidence" value="ECO:0007669"/>
    <property type="project" value="UniProtKB-ARBA"/>
</dbReference>
<evidence type="ECO:0000259" key="2">
    <source>
        <dbReference type="PROSITE" id="PS50994"/>
    </source>
</evidence>
<gene>
    <name evidence="3" type="ORF">O9G_000193</name>
</gene>
<dbReference type="HOGENOM" id="CLU_1147746_0_0_1"/>
<dbReference type="PROSITE" id="PS50994">
    <property type="entry name" value="INTEGRASE"/>
    <property type="match status" value="1"/>
</dbReference>
<dbReference type="GO" id="GO:0003676">
    <property type="term" value="F:nucleic acid binding"/>
    <property type="evidence" value="ECO:0007669"/>
    <property type="project" value="InterPro"/>
</dbReference>
<name>A0A075AP40_ROZAC</name>
<feature type="domain" description="Integrase catalytic" evidence="2">
    <location>
        <begin position="1"/>
        <end position="148"/>
    </location>
</feature>
<dbReference type="Gene3D" id="3.30.420.10">
    <property type="entry name" value="Ribonuclease H-like superfamily/Ribonuclease H"/>
    <property type="match status" value="1"/>
</dbReference>
<dbReference type="OrthoDB" id="10267344at2759"/>
<sequence>MDLKEFPLSKRKKRYLLLIIDTCTRFIFLRALQATAMNTIATTLFSLFCEFGFPKSIQSDNGREFLNRIISELMTLSNINQWFITPYNPRANGIAERFIGTVANTIYKNVRGNDTQWDNFIDQTQYILNVRVSDTTKSTPFSLMFARRPNYIKDFNNETPRQGISEKELIPRLNYMRQVVYPEVNRIARNKAYLEGDRQPATAATGKFEIENAKGSGLTKRAQKRPIRSEIETHDESIHRNN</sequence>
<dbReference type="PANTHER" id="PTHR37984">
    <property type="entry name" value="PROTEIN CBG26694"/>
    <property type="match status" value="1"/>
</dbReference>
<dbReference type="Pfam" id="PF00665">
    <property type="entry name" value="rve"/>
    <property type="match status" value="1"/>
</dbReference>
<organism evidence="3 4">
    <name type="scientific">Rozella allomycis (strain CSF55)</name>
    <dbReference type="NCBI Taxonomy" id="988480"/>
    <lineage>
        <taxon>Eukaryota</taxon>
        <taxon>Fungi</taxon>
        <taxon>Fungi incertae sedis</taxon>
        <taxon>Cryptomycota</taxon>
        <taxon>Cryptomycota incertae sedis</taxon>
        <taxon>Rozella</taxon>
    </lineage>
</organism>
<evidence type="ECO:0000256" key="1">
    <source>
        <dbReference type="SAM" id="MobiDB-lite"/>
    </source>
</evidence>
<reference evidence="3 4" key="1">
    <citation type="journal article" date="2013" name="Curr. Biol.">
        <title>Shared signatures of parasitism and phylogenomics unite Cryptomycota and microsporidia.</title>
        <authorList>
            <person name="James T.Y."/>
            <person name="Pelin A."/>
            <person name="Bonen L."/>
            <person name="Ahrendt S."/>
            <person name="Sain D."/>
            <person name="Corradi N."/>
            <person name="Stajich J.E."/>
        </authorList>
    </citation>
    <scope>NUCLEOTIDE SEQUENCE [LARGE SCALE GENOMIC DNA]</scope>
    <source>
        <strain evidence="3 4">CSF55</strain>
    </source>
</reference>